<evidence type="ECO:0000313" key="2">
    <source>
        <dbReference type="Proteomes" id="UP000033097"/>
    </source>
</evidence>
<dbReference type="EMBL" id="CP009512">
    <property type="protein sequence ID" value="AKB63943.1"/>
    <property type="molecule type" value="Genomic_DNA"/>
</dbReference>
<dbReference type="NCBIfam" id="TIGR03174">
    <property type="entry name" value="cas_Csc3"/>
    <property type="match status" value="1"/>
</dbReference>
<dbReference type="InterPro" id="IPR017589">
    <property type="entry name" value="CRISPR-assoc_prot_Cas10d/Csc3"/>
</dbReference>
<evidence type="ECO:0008006" key="3">
    <source>
        <dbReference type="Google" id="ProtNLM"/>
    </source>
</evidence>
<dbReference type="KEGG" id="mmj:MSMAS_0747"/>
<dbReference type="RefSeq" id="WP_048041820.1">
    <property type="nucleotide sequence ID" value="NZ_CP009512.1"/>
</dbReference>
<dbReference type="AlphaFoldDB" id="A0A0E3RIA0"/>
<gene>
    <name evidence="1" type="ORF">MSMAS_0747</name>
</gene>
<dbReference type="Proteomes" id="UP000033097">
    <property type="component" value="Chromosome"/>
</dbReference>
<dbReference type="GeneID" id="24838364"/>
<reference evidence="1 2" key="1">
    <citation type="submission" date="2014-07" db="EMBL/GenBank/DDBJ databases">
        <title>Methanogenic archaea and the global carbon cycle.</title>
        <authorList>
            <person name="Henriksen J.R."/>
            <person name="Luke J."/>
            <person name="Reinhart S."/>
            <person name="Benedict M.N."/>
            <person name="Youngblut N.D."/>
            <person name="Metcalf M.E."/>
            <person name="Whitaker R.J."/>
            <person name="Metcalf W.W."/>
        </authorList>
    </citation>
    <scope>NUCLEOTIDE SEQUENCE [LARGE SCALE GENOMIC DNA]</scope>
    <source>
        <strain evidence="1 2">S-6</strain>
    </source>
</reference>
<dbReference type="STRING" id="213585.MSMAS_0747"/>
<dbReference type="HOGENOM" id="CLU_288971_0_0_2"/>
<evidence type="ECO:0000313" key="1">
    <source>
        <dbReference type="EMBL" id="AKB63943.1"/>
    </source>
</evidence>
<sequence>MSIRKPTPLISAEEIHEAIEKNFALKNSDSYSILEEYYLQVDPFFQESGVAYGPAKSIEFGKVDQMMIGHIRNGVWAIIELNEALKKLGFQNSCLNRDALKETVALFVAHELHKLNNKDWKDQFDISEIEALEWAKKFGLLEFAPGINGRDYQSVAVANHQKTGYHSNLSPKYTLYKPWTYLADTLASIETPQTSESMQKQLDSINEELDFYYHTFEESTGILSNLVNSGVASWAETKGLIPLLIFEKGILYIGKYGIECKLSNVHDIEEIYDQFKNKLEEAHPAISDPLELYKSKNVDGSKGLYKYDDVYFFYSGLKNVLRGLITAAVLEKDNKNRKITLDLKDHAIYVDGKEPDMKYPPATVIDVPSKYISSIKADDKDTSIEDISILCKNEERKEGKYTLIPESVEINGKKPECSKIEINGTGLMTSQVGYRLHIKQDFDIDIGWSSEIISYSRAISGIRMLFIDPLIRLKALESKNSVIETCKMFGVNPELAQNLAKHSLNKDDHHVVGGFWNYSYVIAHDILERNIDGVLFKNISTDLEKVRYLEKLVFEYLNGIPAEKLYELESNYSYPYRDKMLVWICENLDFNNSMLYGAFKNRSTKFESYLKGHGVCKLTNDTLYDLKSLNAPSQAMSMLKYTFSNRLPIGPPQTKPKLEVSVPVMIELGLRRIGHSIKSGEDKLYYKLIPDHFYTPILSEIFSQLLGMFDENTQTSVGSISKSVLSSNEPNYHHLAKHLVSDQGQKMLRYTAKGFKSLFSTYDIVFNKSRENDTEYWFMGTYIGMILAATTGCRLVISENPICMTKGEEFKELIKLESPYAPVKKIFGDRIPLSKLYTSIEIASLVINMGYEYKLDDGLMPKYLQKIRNHMFPGSSLLKDIQRQYQGHTGIFVNKARGYSKSGDEIVYDDSIGLIEQAIKLDKFGGNMTAVSSIHELANLGLKVAIPKGYEPYRMEKLFRESVKAILAKKQDKYEKDDYVDAVAGRLLKMMRRAGNDQFYYVSGLYDSQKTQMFAEAFVDLVFYKIADGHPGKLKQKANDLSDGFYAATLYQWDDAFKSTKEEIEKAKLEKKLQEPKL</sequence>
<protein>
    <recommendedName>
        <fullName evidence="3">CRISPR-associated protein Csc3</fullName>
    </recommendedName>
</protein>
<proteinExistence type="predicted"/>
<accession>A0A0E3RIA0</accession>
<name>A0A0E3RIA0_METMZ</name>
<dbReference type="PATRIC" id="fig|213585.10.peg.925"/>
<organism evidence="1 2">
    <name type="scientific">Methanosarcina mazei S-6</name>
    <dbReference type="NCBI Taxonomy" id="213585"/>
    <lineage>
        <taxon>Archaea</taxon>
        <taxon>Methanobacteriati</taxon>
        <taxon>Methanobacteriota</taxon>
        <taxon>Stenosarchaea group</taxon>
        <taxon>Methanomicrobia</taxon>
        <taxon>Methanosarcinales</taxon>
        <taxon>Methanosarcinaceae</taxon>
        <taxon>Methanosarcina</taxon>
    </lineage>
</organism>